<dbReference type="OrthoDB" id="267914at2"/>
<evidence type="ECO:0000313" key="5">
    <source>
        <dbReference type="Proteomes" id="UP000253628"/>
    </source>
</evidence>
<evidence type="ECO:0000259" key="3">
    <source>
        <dbReference type="Pfam" id="PF05175"/>
    </source>
</evidence>
<dbReference type="InterPro" id="IPR029063">
    <property type="entry name" value="SAM-dependent_MTases_sf"/>
</dbReference>
<evidence type="ECO:0000313" key="4">
    <source>
        <dbReference type="EMBL" id="RBP43326.1"/>
    </source>
</evidence>
<reference evidence="4 5" key="1">
    <citation type="submission" date="2018-06" db="EMBL/GenBank/DDBJ databases">
        <title>Genomic Encyclopedia of Type Strains, Phase IV (KMG-IV): sequencing the most valuable type-strain genomes for metagenomic binning, comparative biology and taxonomic classification.</title>
        <authorList>
            <person name="Goeker M."/>
        </authorList>
    </citation>
    <scope>NUCLEOTIDE SEQUENCE [LARGE SCALE GENOMIC DNA]</scope>
    <source>
        <strain evidence="4 5">DSM 25520</strain>
    </source>
</reference>
<feature type="domain" description="Methyltransferase small" evidence="3">
    <location>
        <begin position="197"/>
        <end position="312"/>
    </location>
</feature>
<dbReference type="PANTHER" id="PTHR18895:SF74">
    <property type="entry name" value="MTRF1L RELEASE FACTOR GLUTAMINE METHYLTRANSFERASE"/>
    <property type="match status" value="1"/>
</dbReference>
<gene>
    <name evidence="4" type="ORF">DFR37_101455</name>
</gene>
<sequence>MTDTATYATWNENGVDRQALWRPENGSQPPRRIVVIDDTFTADSAFRLASQGSSMLWRGDFNNARQLLNALARRVDQHRNKKGPHASPQEAFNLYRLAQSQRARLLNSVLIELDENFHIALRRAPDVKEACLAALGTIAGPILLPLHTLQGIIGSFEWRTKGVAIAALHERIHVHYGVFSPLRGEYIELIAQAPLPPASVAVDVGTGSGVLAAVLAQRGIAKIIATDLDERALACARENITRLELEQQVEVRRADLFPDGQYGLIVCNPPWLPARPTSNIEHAIYDPDSQMLTGYLNGLAEHLAPQGEGWLVLSDLAEHLGLRPADFLENAIKQAGLQILGRLSAKPRHPKALDESDPLHQARKAEVTTLWRLGKAN</sequence>
<dbReference type="AlphaFoldDB" id="A0A366HLK6"/>
<dbReference type="CDD" id="cd02440">
    <property type="entry name" value="AdoMet_MTases"/>
    <property type="match status" value="1"/>
</dbReference>
<dbReference type="GO" id="GO:0032259">
    <property type="term" value="P:methylation"/>
    <property type="evidence" value="ECO:0007669"/>
    <property type="project" value="UniProtKB-KW"/>
</dbReference>
<proteinExistence type="predicted"/>
<keyword evidence="5" id="KW-1185">Reference proteome</keyword>
<keyword evidence="2" id="KW-0949">S-adenosyl-L-methionine</keyword>
<accession>A0A366HLK6</accession>
<dbReference type="SUPFAM" id="SSF53335">
    <property type="entry name" value="S-adenosyl-L-methionine-dependent methyltransferases"/>
    <property type="match status" value="1"/>
</dbReference>
<dbReference type="InterPro" id="IPR002052">
    <property type="entry name" value="DNA_methylase_N6_adenine_CS"/>
</dbReference>
<keyword evidence="1 4" id="KW-0489">Methyltransferase</keyword>
<evidence type="ECO:0000256" key="2">
    <source>
        <dbReference type="ARBA" id="ARBA00022691"/>
    </source>
</evidence>
<dbReference type="Pfam" id="PF05175">
    <property type="entry name" value="MTS"/>
    <property type="match status" value="1"/>
</dbReference>
<dbReference type="GO" id="GO:0003676">
    <property type="term" value="F:nucleic acid binding"/>
    <property type="evidence" value="ECO:0007669"/>
    <property type="project" value="InterPro"/>
</dbReference>
<organism evidence="4 5">
    <name type="scientific">Eoetvoesiella caeni</name>
    <dbReference type="NCBI Taxonomy" id="645616"/>
    <lineage>
        <taxon>Bacteria</taxon>
        <taxon>Pseudomonadati</taxon>
        <taxon>Pseudomonadota</taxon>
        <taxon>Betaproteobacteria</taxon>
        <taxon>Burkholderiales</taxon>
        <taxon>Alcaligenaceae</taxon>
        <taxon>Eoetvoesiella</taxon>
    </lineage>
</organism>
<comment type="caution">
    <text evidence="4">The sequence shown here is derived from an EMBL/GenBank/DDBJ whole genome shotgun (WGS) entry which is preliminary data.</text>
</comment>
<dbReference type="EMBL" id="QNRQ01000001">
    <property type="protein sequence ID" value="RBP43326.1"/>
    <property type="molecule type" value="Genomic_DNA"/>
</dbReference>
<name>A0A366HLK6_9BURK</name>
<dbReference type="InterPro" id="IPR007848">
    <property type="entry name" value="Small_mtfrase_dom"/>
</dbReference>
<dbReference type="GO" id="GO:0036009">
    <property type="term" value="F:protein-glutamine N-methyltransferase activity"/>
    <property type="evidence" value="ECO:0007669"/>
    <property type="project" value="TreeGrafter"/>
</dbReference>
<dbReference type="PANTHER" id="PTHR18895">
    <property type="entry name" value="HEMK METHYLTRANSFERASE"/>
    <property type="match status" value="1"/>
</dbReference>
<protein>
    <submittedName>
        <fullName evidence="4">Methylase of polypeptide subunit release factors</fullName>
    </submittedName>
</protein>
<dbReference type="PROSITE" id="PS00092">
    <property type="entry name" value="N6_MTASE"/>
    <property type="match status" value="1"/>
</dbReference>
<keyword evidence="1 4" id="KW-0808">Transferase</keyword>
<dbReference type="Proteomes" id="UP000253628">
    <property type="component" value="Unassembled WGS sequence"/>
</dbReference>
<dbReference type="Gene3D" id="3.40.50.150">
    <property type="entry name" value="Vaccinia Virus protein VP39"/>
    <property type="match status" value="1"/>
</dbReference>
<dbReference type="InterPro" id="IPR050320">
    <property type="entry name" value="N5-glutamine_MTase"/>
</dbReference>
<dbReference type="RefSeq" id="WP_113931610.1">
    <property type="nucleotide sequence ID" value="NZ_JACCEU010000001.1"/>
</dbReference>
<evidence type="ECO:0000256" key="1">
    <source>
        <dbReference type="ARBA" id="ARBA00022603"/>
    </source>
</evidence>